<evidence type="ECO:0008006" key="3">
    <source>
        <dbReference type="Google" id="ProtNLM"/>
    </source>
</evidence>
<gene>
    <name evidence="1" type="ORF">FZO59_22145</name>
</gene>
<organism evidence="1 2">
    <name type="scientific">Lelliottia nimipressuralis</name>
    <dbReference type="NCBI Taxonomy" id="69220"/>
    <lineage>
        <taxon>Bacteria</taxon>
        <taxon>Pseudomonadati</taxon>
        <taxon>Pseudomonadota</taxon>
        <taxon>Gammaproteobacteria</taxon>
        <taxon>Enterobacterales</taxon>
        <taxon>Enterobacteriaceae</taxon>
        <taxon>Lelliottia</taxon>
    </lineage>
</organism>
<dbReference type="Proteomes" id="UP000323910">
    <property type="component" value="Unassembled WGS sequence"/>
</dbReference>
<name>A0ABY3NWL3_9ENTR</name>
<proteinExistence type="predicted"/>
<evidence type="ECO:0000313" key="2">
    <source>
        <dbReference type="Proteomes" id="UP000323910"/>
    </source>
</evidence>
<protein>
    <recommendedName>
        <fullName evidence="3">CopG family transcriptional regulator</fullName>
    </recommendedName>
</protein>
<sequence>MTDKKYSSLRVPADKKMALEKAAIEISYATGKPHKWTEVAFYVIDEYLKEAVKDLKAGKKK</sequence>
<reference evidence="1 2" key="1">
    <citation type="submission" date="2019-08" db="EMBL/GenBank/DDBJ databases">
        <title>The draft genome of Lelliottia nimipressuralis strain CICC 24156.</title>
        <authorList>
            <person name="Wu W."/>
            <person name="Feng Y."/>
            <person name="Zong Z."/>
        </authorList>
    </citation>
    <scope>NUCLEOTIDE SEQUENCE [LARGE SCALE GENOMIC DNA]</scope>
    <source>
        <strain evidence="1 2">CICC 24156</strain>
    </source>
</reference>
<accession>A0ABY3NWL3</accession>
<keyword evidence="2" id="KW-1185">Reference proteome</keyword>
<comment type="caution">
    <text evidence="1">The sequence shown here is derived from an EMBL/GenBank/DDBJ whole genome shotgun (WGS) entry which is preliminary data.</text>
</comment>
<dbReference type="EMBL" id="VTFR01000021">
    <property type="protein sequence ID" value="TYT28084.1"/>
    <property type="molecule type" value="Genomic_DNA"/>
</dbReference>
<evidence type="ECO:0000313" key="1">
    <source>
        <dbReference type="EMBL" id="TYT28084.1"/>
    </source>
</evidence>